<evidence type="ECO:0000313" key="1">
    <source>
        <dbReference type="EMBL" id="KYO28010.1"/>
    </source>
</evidence>
<dbReference type="AlphaFoldDB" id="A0A151MTZ9"/>
<proteinExistence type="predicted"/>
<accession>A0A151MTZ9</accession>
<comment type="caution">
    <text evidence="1">The sequence shown here is derived from an EMBL/GenBank/DDBJ whole genome shotgun (WGS) entry which is preliminary data.</text>
</comment>
<sequence>MVLTLLACHGNHCLAQGSLSTAGFPMRSTSLVSLTVPSQDPHCHAAATQIPSCWLDSSKNDNYVLLDATTGAMNATLDPQHHCLWPYQASQDWWLHMVHTTWDNE</sequence>
<organism evidence="1 2">
    <name type="scientific">Alligator mississippiensis</name>
    <name type="common">American alligator</name>
    <dbReference type="NCBI Taxonomy" id="8496"/>
    <lineage>
        <taxon>Eukaryota</taxon>
        <taxon>Metazoa</taxon>
        <taxon>Chordata</taxon>
        <taxon>Craniata</taxon>
        <taxon>Vertebrata</taxon>
        <taxon>Euteleostomi</taxon>
        <taxon>Archelosauria</taxon>
        <taxon>Archosauria</taxon>
        <taxon>Crocodylia</taxon>
        <taxon>Alligatoridae</taxon>
        <taxon>Alligatorinae</taxon>
        <taxon>Alligator</taxon>
    </lineage>
</organism>
<dbReference type="EMBL" id="AKHW03005050">
    <property type="protein sequence ID" value="KYO28010.1"/>
    <property type="molecule type" value="Genomic_DNA"/>
</dbReference>
<dbReference type="Proteomes" id="UP000050525">
    <property type="component" value="Unassembled WGS sequence"/>
</dbReference>
<protein>
    <submittedName>
        <fullName evidence="1">Uncharacterized protein</fullName>
    </submittedName>
</protein>
<reference evidence="1 2" key="1">
    <citation type="journal article" date="2012" name="Genome Biol.">
        <title>Sequencing three crocodilian genomes to illuminate the evolution of archosaurs and amniotes.</title>
        <authorList>
            <person name="St John J.A."/>
            <person name="Braun E.L."/>
            <person name="Isberg S.R."/>
            <person name="Miles L.G."/>
            <person name="Chong A.Y."/>
            <person name="Gongora J."/>
            <person name="Dalzell P."/>
            <person name="Moran C."/>
            <person name="Bed'hom B."/>
            <person name="Abzhanov A."/>
            <person name="Burgess S.C."/>
            <person name="Cooksey A.M."/>
            <person name="Castoe T.A."/>
            <person name="Crawford N.G."/>
            <person name="Densmore L.D."/>
            <person name="Drew J.C."/>
            <person name="Edwards S.V."/>
            <person name="Faircloth B.C."/>
            <person name="Fujita M.K."/>
            <person name="Greenwold M.J."/>
            <person name="Hoffmann F.G."/>
            <person name="Howard J.M."/>
            <person name="Iguchi T."/>
            <person name="Janes D.E."/>
            <person name="Khan S.Y."/>
            <person name="Kohno S."/>
            <person name="de Koning A.J."/>
            <person name="Lance S.L."/>
            <person name="McCarthy F.M."/>
            <person name="McCormack J.E."/>
            <person name="Merchant M.E."/>
            <person name="Peterson D.G."/>
            <person name="Pollock D.D."/>
            <person name="Pourmand N."/>
            <person name="Raney B.J."/>
            <person name="Roessler K.A."/>
            <person name="Sanford J.R."/>
            <person name="Sawyer R.H."/>
            <person name="Schmidt C.J."/>
            <person name="Triplett E.W."/>
            <person name="Tuberville T.D."/>
            <person name="Venegas-Anaya M."/>
            <person name="Howard J.T."/>
            <person name="Jarvis E.D."/>
            <person name="Guillette L.J.Jr."/>
            <person name="Glenn T.C."/>
            <person name="Green R.E."/>
            <person name="Ray D.A."/>
        </authorList>
    </citation>
    <scope>NUCLEOTIDE SEQUENCE [LARGE SCALE GENOMIC DNA]</scope>
    <source>
        <strain evidence="1">KSC_2009_1</strain>
    </source>
</reference>
<gene>
    <name evidence="1" type="ORF">Y1Q_0014197</name>
</gene>
<name>A0A151MTZ9_ALLMI</name>
<evidence type="ECO:0000313" key="2">
    <source>
        <dbReference type="Proteomes" id="UP000050525"/>
    </source>
</evidence>
<keyword evidence="2" id="KW-1185">Reference proteome</keyword>